<sequence>MHTGTSIRRYFQFPGCAGRNAFPHMHTFICIPARTAWERGNILPMNSQGIYKVSGRRRPIQRRQPILPYRGAVPIPQARAGMHTGTSDYRNPLYMQPLLCIPARTARAGTRELRFFFRFTSAVQRETREKTSPGGDRYQTQSGSASDLTGVGVRPNRGRQPTPTESDADHG</sequence>
<evidence type="ECO:0000313" key="2">
    <source>
        <dbReference type="EMBL" id="VFK31452.1"/>
    </source>
</evidence>
<accession>A0A450XQ56</accession>
<name>A0A450XQ56_9GAMM</name>
<protein>
    <submittedName>
        <fullName evidence="2">Uncharacterized protein</fullName>
    </submittedName>
</protein>
<proteinExistence type="predicted"/>
<feature type="compositionally biased region" description="Polar residues" evidence="1">
    <location>
        <begin position="138"/>
        <end position="147"/>
    </location>
</feature>
<evidence type="ECO:0000256" key="1">
    <source>
        <dbReference type="SAM" id="MobiDB-lite"/>
    </source>
</evidence>
<reference evidence="2" key="1">
    <citation type="submission" date="2019-02" db="EMBL/GenBank/DDBJ databases">
        <authorList>
            <person name="Gruber-Vodicka R. H."/>
            <person name="Seah K. B. B."/>
        </authorList>
    </citation>
    <scope>NUCLEOTIDE SEQUENCE</scope>
    <source>
        <strain evidence="2">BECK_BZ197</strain>
    </source>
</reference>
<feature type="region of interest" description="Disordered" evidence="1">
    <location>
        <begin position="124"/>
        <end position="171"/>
    </location>
</feature>
<dbReference type="EMBL" id="CAADFO010000084">
    <property type="protein sequence ID" value="VFK31452.1"/>
    <property type="molecule type" value="Genomic_DNA"/>
</dbReference>
<gene>
    <name evidence="2" type="ORF">BECKMB1821G_GA0114241_108412</name>
</gene>
<organism evidence="2">
    <name type="scientific">Candidatus Kentrum sp. MB</name>
    <dbReference type="NCBI Taxonomy" id="2138164"/>
    <lineage>
        <taxon>Bacteria</taxon>
        <taxon>Pseudomonadati</taxon>
        <taxon>Pseudomonadota</taxon>
        <taxon>Gammaproteobacteria</taxon>
        <taxon>Candidatus Kentrum</taxon>
    </lineage>
</organism>
<dbReference type="AlphaFoldDB" id="A0A450XQ56"/>